<protein>
    <recommendedName>
        <fullName evidence="3">Nucleoprotein</fullName>
    </recommendedName>
    <alternativeName>
        <fullName evidence="11">Nucleocapsid protein</fullName>
    </alternativeName>
</protein>
<evidence type="ECO:0000259" key="13">
    <source>
        <dbReference type="Pfam" id="PF00945"/>
    </source>
</evidence>
<evidence type="ECO:0000313" key="15">
    <source>
        <dbReference type="Proteomes" id="UP000167719"/>
    </source>
</evidence>
<evidence type="ECO:0000256" key="12">
    <source>
        <dbReference type="SAM" id="MobiDB-lite"/>
    </source>
</evidence>
<dbReference type="GO" id="GO:0019029">
    <property type="term" value="C:helical viral capsid"/>
    <property type="evidence" value="ECO:0007669"/>
    <property type="project" value="UniProtKB-KW"/>
</dbReference>
<dbReference type="KEGG" id="vg:37627476"/>
<dbReference type="SUPFAM" id="SSF140809">
    <property type="entry name" value="Rhabdovirus nucleoprotein-like"/>
    <property type="match status" value="1"/>
</dbReference>
<keyword evidence="7" id="KW-0694">RNA-binding</keyword>
<dbReference type="Pfam" id="PF00945">
    <property type="entry name" value="Rhabdo_ncap"/>
    <property type="match status" value="1"/>
</dbReference>
<organism evidence="14 15">
    <name type="scientific">Marco virus</name>
    <dbReference type="NCBI Taxonomy" id="1158190"/>
    <lineage>
        <taxon>Viruses</taxon>
        <taxon>Riboviria</taxon>
        <taxon>Orthornavirae</taxon>
        <taxon>Negarnaviricota</taxon>
        <taxon>Haploviricotina</taxon>
        <taxon>Monjiviricetes</taxon>
        <taxon>Mononegavirales</taxon>
        <taxon>Rhabdoviridae</taxon>
        <taxon>Alpharhabdovirinae</taxon>
        <taxon>Hapavirus</taxon>
        <taxon>Hapavirus marco</taxon>
    </lineage>
</organism>
<dbReference type="GO" id="GO:0003723">
    <property type="term" value="F:RNA binding"/>
    <property type="evidence" value="ECO:0007669"/>
    <property type="project" value="UniProtKB-KW"/>
</dbReference>
<dbReference type="GO" id="GO:0019013">
    <property type="term" value="C:viral nucleocapsid"/>
    <property type="evidence" value="ECO:0007669"/>
    <property type="project" value="UniProtKB-KW"/>
</dbReference>
<dbReference type="Proteomes" id="UP000167719">
    <property type="component" value="Genome"/>
</dbReference>
<keyword evidence="15" id="KW-1185">Reference proteome</keyword>
<evidence type="ECO:0000256" key="8">
    <source>
        <dbReference type="ARBA" id="ARBA00023086"/>
    </source>
</evidence>
<dbReference type="GeneID" id="37627476"/>
<dbReference type="GO" id="GO:1990904">
    <property type="term" value="C:ribonucleoprotein complex"/>
    <property type="evidence" value="ECO:0007669"/>
    <property type="project" value="UniProtKB-KW"/>
</dbReference>
<evidence type="ECO:0000256" key="3">
    <source>
        <dbReference type="ARBA" id="ARBA00014389"/>
    </source>
</evidence>
<evidence type="ECO:0000256" key="11">
    <source>
        <dbReference type="ARBA" id="ARBA00033344"/>
    </source>
</evidence>
<name>A0A0D3R1B9_9RHAB</name>
<dbReference type="InterPro" id="IPR023330">
    <property type="entry name" value="Rhabdovirus_ncapsid_N"/>
</dbReference>
<evidence type="ECO:0000256" key="2">
    <source>
        <dbReference type="ARBA" id="ARBA00004328"/>
    </source>
</evidence>
<evidence type="ECO:0000256" key="6">
    <source>
        <dbReference type="ARBA" id="ARBA00022844"/>
    </source>
</evidence>
<sequence>MEVKLQDLKSEETFSYEKVADQTDPQYPSTYFQEKAKPKLTISCQKIETKTLREFVMAGVLNWDIDIKYVNAYLHRVLSEVKSENKDRWHSFGLEIRAAGEDATPFDMYDVIINEDNPKAGITGVNVEAEVDKKLVLQLLFVYRYHNTPNSTHLATIESKFNDQLNAIDGPRFEYRCPDAKTKLWMQDPNFLKIVAGVDMFLCKFPSHNWAFLRFATIVSRFKDFAALTALDHLWGLLGIEGNEGMLWCWTPELGKEARRLLRPNQEISKPDSYTPYITTMGISLKSPYSATSCPATYNWAHIVGALLGSTRSRNARLFNENNLITIRTNASIMAYAFQYSACLEQQFSKDRATRRAEIEKKKLEQDNPDLVAEDGLNPDQEPSSKDAEAWYDWIEGLGFVLPDQIRQFVQTSARNIVSPRDKTIGKHISEIFSAQ</sequence>
<keyword evidence="9" id="KW-1035">Host cytoplasm</keyword>
<keyword evidence="4" id="KW-1139">Helical capsid protein</keyword>
<evidence type="ECO:0000256" key="9">
    <source>
        <dbReference type="ARBA" id="ARBA00023200"/>
    </source>
</evidence>
<dbReference type="OrthoDB" id="22890at10239"/>
<keyword evidence="5" id="KW-0167">Capsid protein</keyword>
<reference evidence="14 15" key="1">
    <citation type="journal article" date="2015" name="PLoS Pathog.">
        <title>Evolution of genome size and complexity in the rhabdoviridae.</title>
        <authorList>
            <person name="Walker P.J."/>
            <person name="Firth C."/>
            <person name="Widen S.G."/>
            <person name="Blasdell K.R."/>
            <person name="Guzman H."/>
            <person name="Wood T.G."/>
            <person name="Paradkar P.N."/>
            <person name="Holmes E.C."/>
            <person name="Tesh R.B."/>
            <person name="Vasilakis N."/>
        </authorList>
    </citation>
    <scope>NUCLEOTIDE SEQUENCE [LARGE SCALE GENOMIC DNA]</scope>
    <source>
        <strain evidence="14">BeAn40290</strain>
    </source>
</reference>
<keyword evidence="6" id="KW-0946">Virion</keyword>
<evidence type="ECO:0000256" key="5">
    <source>
        <dbReference type="ARBA" id="ARBA00022561"/>
    </source>
</evidence>
<dbReference type="InterPro" id="IPR035961">
    <property type="entry name" value="Rhabdovirus_nucleoprotein-like"/>
</dbReference>
<keyword evidence="10" id="KW-0687">Ribonucleoprotein</keyword>
<dbReference type="EMBL" id="KM205005">
    <property type="protein sequence ID" value="AJR28448.1"/>
    <property type="molecule type" value="Viral_cRNA"/>
</dbReference>
<dbReference type="Gene3D" id="1.10.3570.10">
    <property type="entry name" value="Rhabdovirus nucleocapsid protein like domain"/>
    <property type="match status" value="1"/>
</dbReference>
<dbReference type="Gene3D" id="1.10.3610.10">
    <property type="entry name" value="Nucleoprotein"/>
    <property type="match status" value="1"/>
</dbReference>
<feature type="domain" description="Rhabdovirus nucleocapsid" evidence="13">
    <location>
        <begin position="17"/>
        <end position="413"/>
    </location>
</feature>
<evidence type="ECO:0000256" key="1">
    <source>
        <dbReference type="ARBA" id="ARBA00004192"/>
    </source>
</evidence>
<dbReference type="GO" id="GO:0030430">
    <property type="term" value="C:host cell cytoplasm"/>
    <property type="evidence" value="ECO:0007669"/>
    <property type="project" value="UniProtKB-SubCell"/>
</dbReference>
<comment type="subcellular location">
    <subcellularLocation>
        <location evidence="1">Host cytoplasm</location>
    </subcellularLocation>
    <subcellularLocation>
        <location evidence="2">Virion</location>
    </subcellularLocation>
</comment>
<dbReference type="InterPro" id="IPR023331">
    <property type="entry name" value="Rhabdovirus_ncapsid_C"/>
</dbReference>
<dbReference type="InterPro" id="IPR000448">
    <property type="entry name" value="Rhabdo_ncapsid"/>
</dbReference>
<evidence type="ECO:0000256" key="10">
    <source>
        <dbReference type="ARBA" id="ARBA00023274"/>
    </source>
</evidence>
<proteinExistence type="predicted"/>
<evidence type="ECO:0000313" key="14">
    <source>
        <dbReference type="EMBL" id="AJR28448.1"/>
    </source>
</evidence>
<dbReference type="RefSeq" id="YP_009362111.1">
    <property type="nucleotide sequence ID" value="NC_034530.1"/>
</dbReference>
<feature type="region of interest" description="Disordered" evidence="12">
    <location>
        <begin position="364"/>
        <end position="385"/>
    </location>
</feature>
<accession>A0A0D3R1B9</accession>
<keyword evidence="8 14" id="KW-0543">Viral nucleoprotein</keyword>
<evidence type="ECO:0000256" key="4">
    <source>
        <dbReference type="ARBA" id="ARBA00022497"/>
    </source>
</evidence>
<evidence type="ECO:0000256" key="7">
    <source>
        <dbReference type="ARBA" id="ARBA00022884"/>
    </source>
</evidence>